<feature type="region of interest" description="Sigma-70 factor domain-2" evidence="5">
    <location>
        <begin position="194"/>
        <end position="264"/>
    </location>
</feature>
<keyword evidence="2 5" id="KW-0731">Sigma factor</keyword>
<dbReference type="EMBL" id="CP049863">
    <property type="protein sequence ID" value="QIK61998.1"/>
    <property type="molecule type" value="Genomic_DNA"/>
</dbReference>
<dbReference type="InterPro" id="IPR028630">
    <property type="entry name" value="Sigma70_RpoD"/>
</dbReference>
<name>A0A6G7XCA3_9MICO</name>
<feature type="compositionally biased region" description="Low complexity" evidence="6">
    <location>
        <begin position="44"/>
        <end position="66"/>
    </location>
</feature>
<dbReference type="PROSITE" id="PS00716">
    <property type="entry name" value="SIGMA70_2"/>
    <property type="match status" value="1"/>
</dbReference>
<evidence type="ECO:0000256" key="4">
    <source>
        <dbReference type="ARBA" id="ARBA00023163"/>
    </source>
</evidence>
<dbReference type="InterPro" id="IPR036388">
    <property type="entry name" value="WH-like_DNA-bd_sf"/>
</dbReference>
<dbReference type="InterPro" id="IPR050239">
    <property type="entry name" value="Sigma-70_RNA_pol_init_factors"/>
</dbReference>
<dbReference type="GO" id="GO:0003677">
    <property type="term" value="F:DNA binding"/>
    <property type="evidence" value="ECO:0007669"/>
    <property type="project" value="UniProtKB-UniRule"/>
</dbReference>
<feature type="domain" description="RNA polymerase sigma-70" evidence="7">
    <location>
        <begin position="218"/>
        <end position="231"/>
    </location>
</feature>
<dbReference type="Proteomes" id="UP000502677">
    <property type="component" value="Chromosome"/>
</dbReference>
<comment type="similarity">
    <text evidence="5">Belongs to the sigma-70 factor family. RpoD/SigA subfamily.</text>
</comment>
<proteinExistence type="inferred from homology"/>
<dbReference type="PROSITE" id="PS00715">
    <property type="entry name" value="SIGMA70_1"/>
    <property type="match status" value="1"/>
</dbReference>
<dbReference type="PRINTS" id="PR00046">
    <property type="entry name" value="SIGMA70FCT"/>
</dbReference>
<feature type="region of interest" description="Sigma-70 factor domain-3" evidence="5">
    <location>
        <begin position="273"/>
        <end position="349"/>
    </location>
</feature>
<dbReference type="KEGG" id="lvi:G7068_01340"/>
<organism evidence="9 10">
    <name type="scientific">Leucobacter viscericola</name>
    <dbReference type="NCBI Taxonomy" id="2714935"/>
    <lineage>
        <taxon>Bacteria</taxon>
        <taxon>Bacillati</taxon>
        <taxon>Actinomycetota</taxon>
        <taxon>Actinomycetes</taxon>
        <taxon>Micrococcales</taxon>
        <taxon>Microbacteriaceae</taxon>
        <taxon>Leucobacter</taxon>
    </lineage>
</organism>
<dbReference type="InterPro" id="IPR012760">
    <property type="entry name" value="RNA_pol_sigma_RpoD_C"/>
</dbReference>
<dbReference type="InterPro" id="IPR007630">
    <property type="entry name" value="RNA_pol_sigma70_r4"/>
</dbReference>
<comment type="subcellular location">
    <subcellularLocation>
        <location evidence="5">Cytoplasm</location>
    </subcellularLocation>
</comment>
<dbReference type="Pfam" id="PF04539">
    <property type="entry name" value="Sigma70_r3"/>
    <property type="match status" value="1"/>
</dbReference>
<dbReference type="CDD" id="cd06171">
    <property type="entry name" value="Sigma70_r4"/>
    <property type="match status" value="1"/>
</dbReference>
<dbReference type="GO" id="GO:0005737">
    <property type="term" value="C:cytoplasm"/>
    <property type="evidence" value="ECO:0007669"/>
    <property type="project" value="UniProtKB-SubCell"/>
</dbReference>
<evidence type="ECO:0000313" key="10">
    <source>
        <dbReference type="Proteomes" id="UP000502677"/>
    </source>
</evidence>
<evidence type="ECO:0000313" key="9">
    <source>
        <dbReference type="EMBL" id="QIK61998.1"/>
    </source>
</evidence>
<dbReference type="FunFam" id="1.10.601.10:FF:000003">
    <property type="entry name" value="RNA polymerase sigma factor SigA"/>
    <property type="match status" value="1"/>
</dbReference>
<reference evidence="9 10" key="1">
    <citation type="submission" date="2020-03" db="EMBL/GenBank/DDBJ databases">
        <title>Leucobacter sp. nov., isolated from beetles.</title>
        <authorList>
            <person name="Hyun D.-W."/>
            <person name="Bae J.-W."/>
        </authorList>
    </citation>
    <scope>NUCLEOTIDE SEQUENCE [LARGE SCALE GENOMIC DNA]</scope>
    <source>
        <strain evidence="9 10">HDW9C</strain>
    </source>
</reference>
<gene>
    <name evidence="5" type="primary">sigA</name>
    <name evidence="9" type="ORF">G7068_01340</name>
</gene>
<sequence length="427" mass="46911">MATVSATKARAKTSKATEEVPEEQGAEAVVDAPAKKAPAKKAAAKAAPAKKAAAKTPATRKAAPKAAAKKTVEEEPEDVEEIDVEDEAAEAEKTAAPAEPLPTGAIVLKASDEEDVPTVTTLIPGATADPVKDYLKQIGKVALLNAAEEVELAMRIEAGLFAEEKLATEQGLPKKLERELKWVARDGQRAKSHLLGANLRLVVSLAKRYTGRGMQFLDLIQEGNLGLIRAVEKFDYTKGFKFSTYATWWIRQAITRAMADQARTIRIPVHMVEVINKLARVQRQMLQDLGREPTPEELSRELDMTPEKVVEVQKYGREPISLHTPLGEDGDSEFGDLIEDTEAVVPADAVGFTMLQQQLEQLLDSLSEREAGVIRMRFGLGDGMPKTLDQIGDTFGVTRERIRQIESKTMAKLRHPSRSQQLRDYLE</sequence>
<accession>A0A6G7XCA3</accession>
<feature type="domain" description="RNA polymerase sigma-70" evidence="8">
    <location>
        <begin position="387"/>
        <end position="413"/>
    </location>
</feature>
<dbReference type="AlphaFoldDB" id="A0A6G7XCA3"/>
<feature type="short sequence motif" description="Interaction with polymerase core subunit RpoC" evidence="5">
    <location>
        <begin position="218"/>
        <end position="221"/>
    </location>
</feature>
<comment type="function">
    <text evidence="5">Sigma factors are initiation factors that promote the attachment of RNA polymerase to specific initiation sites and are then released. This sigma factor is the primary sigma factor during exponential growth.</text>
</comment>
<dbReference type="HAMAP" id="MF_00963">
    <property type="entry name" value="Sigma70_RpoD_SigA"/>
    <property type="match status" value="1"/>
</dbReference>
<keyword evidence="3 5" id="KW-0238">DNA-binding</keyword>
<dbReference type="InterPro" id="IPR000943">
    <property type="entry name" value="RNA_pol_sigma70"/>
</dbReference>
<dbReference type="RefSeq" id="WP_166287785.1">
    <property type="nucleotide sequence ID" value="NZ_CP049863.1"/>
</dbReference>
<dbReference type="FunFam" id="1.10.601.10:FF:000001">
    <property type="entry name" value="RNA polymerase sigma factor SigA"/>
    <property type="match status" value="1"/>
</dbReference>
<protein>
    <recommendedName>
        <fullName evidence="5">RNA polymerase sigma factor SigA</fullName>
    </recommendedName>
</protein>
<dbReference type="SUPFAM" id="SSF88659">
    <property type="entry name" value="Sigma3 and sigma4 domains of RNA polymerase sigma factors"/>
    <property type="match status" value="2"/>
</dbReference>
<keyword evidence="4 5" id="KW-0804">Transcription</keyword>
<dbReference type="NCBIfam" id="TIGR02937">
    <property type="entry name" value="sigma70-ECF"/>
    <property type="match status" value="1"/>
</dbReference>
<dbReference type="NCBIfam" id="NF005920">
    <property type="entry name" value="PRK07921.1"/>
    <property type="match status" value="1"/>
</dbReference>
<dbReference type="PANTHER" id="PTHR30603:SF59">
    <property type="entry name" value="RNA POLYMERASE PRINCIPAL SIGMA FACTOR HRDA"/>
    <property type="match status" value="1"/>
</dbReference>
<dbReference type="Gene3D" id="1.10.601.10">
    <property type="entry name" value="RNA Polymerase Primary Sigma Factor"/>
    <property type="match status" value="2"/>
</dbReference>
<keyword evidence="10" id="KW-1185">Reference proteome</keyword>
<dbReference type="Gene3D" id="1.10.10.10">
    <property type="entry name" value="Winged helix-like DNA-binding domain superfamily/Winged helix DNA-binding domain"/>
    <property type="match status" value="2"/>
</dbReference>
<dbReference type="FunFam" id="1.10.10.10:FF:000004">
    <property type="entry name" value="RNA polymerase sigma factor SigA"/>
    <property type="match status" value="1"/>
</dbReference>
<dbReference type="FunFam" id="1.10.10.10:FF:000002">
    <property type="entry name" value="RNA polymerase sigma factor SigA"/>
    <property type="match status" value="1"/>
</dbReference>
<evidence type="ECO:0000256" key="3">
    <source>
        <dbReference type="ARBA" id="ARBA00023125"/>
    </source>
</evidence>
<dbReference type="Pfam" id="PF04542">
    <property type="entry name" value="Sigma70_r2"/>
    <property type="match status" value="1"/>
</dbReference>
<keyword evidence="5" id="KW-0963">Cytoplasm</keyword>
<dbReference type="SUPFAM" id="SSF88946">
    <property type="entry name" value="Sigma2 domain of RNA polymerase sigma factors"/>
    <property type="match status" value="1"/>
</dbReference>
<dbReference type="Pfam" id="PF04545">
    <property type="entry name" value="Sigma70_r4"/>
    <property type="match status" value="1"/>
</dbReference>
<feature type="compositionally biased region" description="Acidic residues" evidence="6">
    <location>
        <begin position="74"/>
        <end position="89"/>
    </location>
</feature>
<dbReference type="PANTHER" id="PTHR30603">
    <property type="entry name" value="RNA POLYMERASE SIGMA FACTOR RPO"/>
    <property type="match status" value="1"/>
</dbReference>
<comment type="subunit">
    <text evidence="5">Interacts transiently with the RNA polymerase catalytic core.</text>
</comment>
<evidence type="ECO:0000259" key="8">
    <source>
        <dbReference type="PROSITE" id="PS00716"/>
    </source>
</evidence>
<dbReference type="InterPro" id="IPR013324">
    <property type="entry name" value="RNA_pol_sigma_r3/r4-like"/>
</dbReference>
<evidence type="ECO:0000256" key="2">
    <source>
        <dbReference type="ARBA" id="ARBA00023082"/>
    </source>
</evidence>
<feature type="region of interest" description="Disordered" evidence="6">
    <location>
        <begin position="1"/>
        <end position="95"/>
    </location>
</feature>
<dbReference type="GO" id="GO:0016987">
    <property type="term" value="F:sigma factor activity"/>
    <property type="evidence" value="ECO:0007669"/>
    <property type="project" value="UniProtKB-UniRule"/>
</dbReference>
<dbReference type="InterPro" id="IPR009042">
    <property type="entry name" value="RNA_pol_sigma70_r1_2"/>
</dbReference>
<dbReference type="GO" id="GO:0006352">
    <property type="term" value="P:DNA-templated transcription initiation"/>
    <property type="evidence" value="ECO:0007669"/>
    <property type="project" value="UniProtKB-UniRule"/>
</dbReference>
<evidence type="ECO:0000256" key="5">
    <source>
        <dbReference type="HAMAP-Rule" id="MF_00963"/>
    </source>
</evidence>
<keyword evidence="1 5" id="KW-0805">Transcription regulation</keyword>
<dbReference type="Pfam" id="PF00140">
    <property type="entry name" value="Sigma70_r1_2"/>
    <property type="match status" value="1"/>
</dbReference>
<evidence type="ECO:0000256" key="6">
    <source>
        <dbReference type="SAM" id="MobiDB-lite"/>
    </source>
</evidence>
<feature type="DNA-binding region" description="H-T-H motif" evidence="5">
    <location>
        <begin position="388"/>
        <end position="407"/>
    </location>
</feature>
<evidence type="ECO:0000259" key="7">
    <source>
        <dbReference type="PROSITE" id="PS00715"/>
    </source>
</evidence>
<dbReference type="InterPro" id="IPR007627">
    <property type="entry name" value="RNA_pol_sigma70_r2"/>
</dbReference>
<dbReference type="InterPro" id="IPR007624">
    <property type="entry name" value="RNA_pol_sigma70_r3"/>
</dbReference>
<feature type="region of interest" description="Sigma-70 factor domain-4" evidence="5">
    <location>
        <begin position="362"/>
        <end position="415"/>
    </location>
</feature>
<dbReference type="NCBIfam" id="TIGR02393">
    <property type="entry name" value="RpoD_Cterm"/>
    <property type="match status" value="1"/>
</dbReference>
<dbReference type="InterPro" id="IPR013325">
    <property type="entry name" value="RNA_pol_sigma_r2"/>
</dbReference>
<evidence type="ECO:0000256" key="1">
    <source>
        <dbReference type="ARBA" id="ARBA00023015"/>
    </source>
</evidence>
<dbReference type="NCBIfam" id="NF004561">
    <property type="entry name" value="PRK05901.1-3"/>
    <property type="match status" value="1"/>
</dbReference>
<dbReference type="InterPro" id="IPR014284">
    <property type="entry name" value="RNA_pol_sigma-70_dom"/>
</dbReference>